<dbReference type="Gene3D" id="1.10.10.60">
    <property type="entry name" value="Homeodomain-like"/>
    <property type="match status" value="2"/>
</dbReference>
<dbReference type="PANTHER" id="PTHR11019">
    <property type="entry name" value="HTH-TYPE TRANSCRIPTIONAL REGULATOR NIMR"/>
    <property type="match status" value="1"/>
</dbReference>
<dbReference type="Pfam" id="PF12833">
    <property type="entry name" value="HTH_18"/>
    <property type="match status" value="2"/>
</dbReference>
<sequence>MSNRPPIRIPERTHRDLHLLLWVADGEASVRCGADDHTLVPGDALVIPATVPHEVTVDADGLVVPISIPTTGLEHLPPSPAVHSLAPSWTDWMLHHFAAWSSPLRSPGYRTAEIVSTLNRTDAPRPPLPLTPPGRDVATALHRDPAIDLTIDEWAREVRVSARTLRRIFVRDTRMSFSDWRTACRLEAGAEYLRAGYRVAHAAHQVGFGTSYGFIRAFARRFGQTPVQWRAANQVTTVSARVRRSREGQALLSAVTDEIDRCAPPAVPATSAPPCVHTDLHVFLWLHKGTARVRVGDDVLALSRGDAVWMPANVEHTVDVDAEAIALPLVFNTDELAVALDDVTVVHVDSTNHDEVLRQAIANRTPIRPDGYRRVDILDLFTERAPRRTGSAPDAPWDPAAQTVARHVERSPADSRPLALIAEELGIDHTGLDRLFREQTGLGFTRWRTSMRMNVARRLIESGTAPSTAARHVGYRHLSGFSRDFSKHHGMSPRACLAQRVSS</sequence>
<protein>
    <submittedName>
        <fullName evidence="4">HTH-type transcriptional activator RhaR</fullName>
    </submittedName>
</protein>
<gene>
    <name evidence="4" type="primary">rhaR_2</name>
    <name evidence="4" type="ORF">MP11Mi_25800</name>
</gene>
<keyword evidence="1" id="KW-0805">Transcription regulation</keyword>
<organism evidence="4">
    <name type="scientific">Gordonia sp. MP11Mi</name>
    <dbReference type="NCBI Taxonomy" id="3022769"/>
    <lineage>
        <taxon>Bacteria</taxon>
        <taxon>Bacillati</taxon>
        <taxon>Actinomycetota</taxon>
        <taxon>Actinomycetes</taxon>
        <taxon>Mycobacteriales</taxon>
        <taxon>Gordoniaceae</taxon>
        <taxon>Gordonia</taxon>
    </lineage>
</organism>
<proteinExistence type="predicted"/>
<feature type="domain" description="HTH araC/xylS-type" evidence="3">
    <location>
        <begin position="135"/>
        <end position="232"/>
    </location>
</feature>
<dbReference type="RefSeq" id="WP_420039298.1">
    <property type="nucleotide sequence ID" value="NZ_CP128986.1"/>
</dbReference>
<dbReference type="EMBL" id="CP128986">
    <property type="protein sequence ID" value="WOC13479.1"/>
    <property type="molecule type" value="Genomic_DNA"/>
</dbReference>
<dbReference type="PANTHER" id="PTHR11019:SF199">
    <property type="entry name" value="HTH-TYPE TRANSCRIPTIONAL REGULATOR NIMR"/>
    <property type="match status" value="1"/>
</dbReference>
<evidence type="ECO:0000259" key="3">
    <source>
        <dbReference type="PROSITE" id="PS01124"/>
    </source>
</evidence>
<dbReference type="SUPFAM" id="SSF46689">
    <property type="entry name" value="Homeodomain-like"/>
    <property type="match status" value="2"/>
</dbReference>
<dbReference type="SUPFAM" id="SSF51182">
    <property type="entry name" value="RmlC-like cupins"/>
    <property type="match status" value="1"/>
</dbReference>
<name>A0AA97CYI2_9ACTN</name>
<dbReference type="AlphaFoldDB" id="A0AA97CYI2"/>
<evidence type="ECO:0000256" key="1">
    <source>
        <dbReference type="ARBA" id="ARBA00023015"/>
    </source>
</evidence>
<dbReference type="Gene3D" id="2.60.120.10">
    <property type="entry name" value="Jelly Rolls"/>
    <property type="match status" value="2"/>
</dbReference>
<reference evidence="4" key="1">
    <citation type="submission" date="2023-06" db="EMBL/GenBank/DDBJ databases">
        <title>Gordonia sp. nov. and Pseudochrobactrum sp. nov., two species isolated from the burying beetle Nicrophorus vespilloides.</title>
        <authorList>
            <person name="Poehlein A."/>
            <person name="Guzman J."/>
            <person name="Daniel R."/>
            <person name="Vilcinskas A."/>
        </authorList>
    </citation>
    <scope>NUCLEOTIDE SEQUENCE</scope>
    <source>
        <strain evidence="4">MP11Mi</strain>
    </source>
</reference>
<dbReference type="GO" id="GO:0003700">
    <property type="term" value="F:DNA-binding transcription factor activity"/>
    <property type="evidence" value="ECO:0007669"/>
    <property type="project" value="InterPro"/>
</dbReference>
<dbReference type="PROSITE" id="PS01124">
    <property type="entry name" value="HTH_ARAC_FAMILY_2"/>
    <property type="match status" value="2"/>
</dbReference>
<dbReference type="SMART" id="SM00342">
    <property type="entry name" value="HTH_ARAC"/>
    <property type="match status" value="2"/>
</dbReference>
<dbReference type="InterPro" id="IPR009057">
    <property type="entry name" value="Homeodomain-like_sf"/>
</dbReference>
<accession>A0AA97CYI2</accession>
<feature type="domain" description="HTH araC/xylS-type" evidence="3">
    <location>
        <begin position="402"/>
        <end position="499"/>
    </location>
</feature>
<dbReference type="Pfam" id="PF07883">
    <property type="entry name" value="Cupin_2"/>
    <property type="match status" value="1"/>
</dbReference>
<evidence type="ECO:0000313" key="4">
    <source>
        <dbReference type="EMBL" id="WOC13479.1"/>
    </source>
</evidence>
<dbReference type="GO" id="GO:0043565">
    <property type="term" value="F:sequence-specific DNA binding"/>
    <property type="evidence" value="ECO:0007669"/>
    <property type="project" value="InterPro"/>
</dbReference>
<keyword evidence="2" id="KW-0804">Transcription</keyword>
<evidence type="ECO:0000256" key="2">
    <source>
        <dbReference type="ARBA" id="ARBA00023163"/>
    </source>
</evidence>
<dbReference type="InterPro" id="IPR018060">
    <property type="entry name" value="HTH_AraC"/>
</dbReference>
<dbReference type="InterPro" id="IPR013096">
    <property type="entry name" value="Cupin_2"/>
</dbReference>
<dbReference type="InterPro" id="IPR011051">
    <property type="entry name" value="RmlC_Cupin_sf"/>
</dbReference>
<dbReference type="InterPro" id="IPR014710">
    <property type="entry name" value="RmlC-like_jellyroll"/>
</dbReference>